<evidence type="ECO:0000256" key="8">
    <source>
        <dbReference type="ARBA" id="ARBA00023163"/>
    </source>
</evidence>
<dbReference type="InterPro" id="IPR044570">
    <property type="entry name" value="Set1-like"/>
</dbReference>
<dbReference type="GO" id="GO:0140999">
    <property type="term" value="F:histone H3K4 trimethyltransferase activity"/>
    <property type="evidence" value="ECO:0007669"/>
    <property type="project" value="UniProtKB-EC"/>
</dbReference>
<comment type="catalytic activity">
    <reaction evidence="10">
        <text>L-lysyl(4)-[histone H3] + 3 S-adenosyl-L-methionine = N(6),N(6),N(6)-trimethyl-L-lysyl(4)-[histone H3] + 3 S-adenosyl-L-homocysteine + 3 H(+)</text>
        <dbReference type="Rhea" id="RHEA:60260"/>
        <dbReference type="Rhea" id="RHEA-COMP:15537"/>
        <dbReference type="Rhea" id="RHEA-COMP:15547"/>
        <dbReference type="ChEBI" id="CHEBI:15378"/>
        <dbReference type="ChEBI" id="CHEBI:29969"/>
        <dbReference type="ChEBI" id="CHEBI:57856"/>
        <dbReference type="ChEBI" id="CHEBI:59789"/>
        <dbReference type="ChEBI" id="CHEBI:61961"/>
        <dbReference type="EC" id="2.1.1.354"/>
    </reaction>
</comment>
<keyword evidence="5" id="KW-0949">S-adenosyl-L-methionine</keyword>
<evidence type="ECO:0000256" key="10">
    <source>
        <dbReference type="ARBA" id="ARBA00047571"/>
    </source>
</evidence>
<dbReference type="InterPro" id="IPR035445">
    <property type="entry name" value="GYF-like_dom_sf"/>
</dbReference>
<keyword evidence="7" id="KW-0805">Transcription regulation</keyword>
<proteinExistence type="predicted"/>
<evidence type="ECO:0000256" key="3">
    <source>
        <dbReference type="ARBA" id="ARBA00022603"/>
    </source>
</evidence>
<dbReference type="GO" id="GO:0048188">
    <property type="term" value="C:Set1C/COMPASS complex"/>
    <property type="evidence" value="ECO:0007669"/>
    <property type="project" value="InterPro"/>
</dbReference>
<dbReference type="SMART" id="SM00444">
    <property type="entry name" value="GYF"/>
    <property type="match status" value="1"/>
</dbReference>
<organism evidence="14 15">
    <name type="scientific">Salix brachista</name>
    <dbReference type="NCBI Taxonomy" id="2182728"/>
    <lineage>
        <taxon>Eukaryota</taxon>
        <taxon>Viridiplantae</taxon>
        <taxon>Streptophyta</taxon>
        <taxon>Embryophyta</taxon>
        <taxon>Tracheophyta</taxon>
        <taxon>Spermatophyta</taxon>
        <taxon>Magnoliopsida</taxon>
        <taxon>eudicotyledons</taxon>
        <taxon>Gunneridae</taxon>
        <taxon>Pentapetalae</taxon>
        <taxon>rosids</taxon>
        <taxon>fabids</taxon>
        <taxon>Malpighiales</taxon>
        <taxon>Salicaceae</taxon>
        <taxon>Saliceae</taxon>
        <taxon>Salix</taxon>
    </lineage>
</organism>
<dbReference type="SMART" id="SM00317">
    <property type="entry name" value="SET"/>
    <property type="match status" value="1"/>
</dbReference>
<dbReference type="InterPro" id="IPR001214">
    <property type="entry name" value="SET_dom"/>
</dbReference>
<dbReference type="Pfam" id="PF00856">
    <property type="entry name" value="SET"/>
    <property type="match status" value="1"/>
</dbReference>
<keyword evidence="9" id="KW-0539">Nucleus</keyword>
<dbReference type="PROSITE" id="PS50829">
    <property type="entry name" value="GYF"/>
    <property type="match status" value="1"/>
</dbReference>
<feature type="region of interest" description="Disordered" evidence="11">
    <location>
        <begin position="1794"/>
        <end position="1823"/>
    </location>
</feature>
<keyword evidence="3" id="KW-0489">Methyltransferase</keyword>
<dbReference type="InterPro" id="IPR037841">
    <property type="entry name" value="SET_SETD1A/B"/>
</dbReference>
<keyword evidence="15" id="KW-1185">Reference proteome</keyword>
<evidence type="ECO:0000256" key="6">
    <source>
        <dbReference type="ARBA" id="ARBA00022853"/>
    </source>
</evidence>
<dbReference type="EMBL" id="VDCV01000002">
    <property type="protein sequence ID" value="KAB5567978.1"/>
    <property type="molecule type" value="Genomic_DNA"/>
</dbReference>
<feature type="region of interest" description="Disordered" evidence="11">
    <location>
        <begin position="1553"/>
        <end position="1575"/>
    </location>
</feature>
<gene>
    <name evidence="14" type="ORF">DKX38_001771</name>
</gene>
<dbReference type="Pfam" id="PF02213">
    <property type="entry name" value="GYF"/>
    <property type="match status" value="1"/>
</dbReference>
<dbReference type="InterPro" id="IPR003169">
    <property type="entry name" value="GYF"/>
</dbReference>
<dbReference type="EC" id="2.1.1.354" evidence="2"/>
<evidence type="ECO:0000313" key="14">
    <source>
        <dbReference type="EMBL" id="KAB5567978.1"/>
    </source>
</evidence>
<dbReference type="GO" id="GO:0032259">
    <property type="term" value="P:methylation"/>
    <property type="evidence" value="ECO:0007669"/>
    <property type="project" value="UniProtKB-KW"/>
</dbReference>
<feature type="compositionally biased region" description="Polar residues" evidence="11">
    <location>
        <begin position="1557"/>
        <end position="1575"/>
    </location>
</feature>
<dbReference type="CDD" id="cd19169">
    <property type="entry name" value="SET_SETD1"/>
    <property type="match status" value="1"/>
</dbReference>
<reference evidence="15" key="1">
    <citation type="journal article" date="2019" name="Gigascience">
        <title>De novo genome assembly of the endangered Acer yangbiense, a plant species with extremely small populations endemic to Yunnan Province, China.</title>
        <authorList>
            <person name="Yang J."/>
            <person name="Wariss H.M."/>
            <person name="Tao L."/>
            <person name="Zhang R."/>
            <person name="Yun Q."/>
            <person name="Hollingsworth P."/>
            <person name="Dao Z."/>
            <person name="Luo G."/>
            <person name="Guo H."/>
            <person name="Ma Y."/>
            <person name="Sun W."/>
        </authorList>
    </citation>
    <scope>NUCLEOTIDE SEQUENCE [LARGE SCALE GENOMIC DNA]</scope>
    <source>
        <strain evidence="15">cv. br00</strain>
    </source>
</reference>
<feature type="region of interest" description="Disordered" evidence="11">
    <location>
        <begin position="1734"/>
        <end position="1753"/>
    </location>
</feature>
<dbReference type="Gene3D" id="3.30.1490.40">
    <property type="match status" value="2"/>
</dbReference>
<feature type="compositionally biased region" description="Polar residues" evidence="11">
    <location>
        <begin position="1740"/>
        <end position="1753"/>
    </location>
</feature>
<keyword evidence="6" id="KW-0156">Chromatin regulator</keyword>
<evidence type="ECO:0000256" key="2">
    <source>
        <dbReference type="ARBA" id="ARBA00012182"/>
    </source>
</evidence>
<sequence>MVSSTLRFQEDDDYFSFSSRKRLKISDFQRQEQQDPYISTGNCDEDTFMVMSSAEECSFDGSSFIPEMSCKSNGNSDGMPSTGGTSYRGENCSGHSPPSFVSGWMYLNENGQMCGPYIQQQLYEGLSTGFLPEDLPVYPIANGILINPVPLNYFKQFPDHVSTGFTYHCLGTSGTTMPTNHFTDLAAHRQEGVQYAAPEAAHPDMESVSGSRVHNHTYSSNQPISNSEAADYVTPVSLVSGEDSCWLFKDDDGRKHGPHSLLELYSWYQYGYLKDSLMIYHAQNKFTPLPLLSVINAWRLDKPEYFSMTNANAETGSSQSFISVISEEVSSQLHSGILKAARRFALDEIICNVISEFVHTKRAERYLMLDNQAAKTCSVDGRMPQSASDRMIFSTPEREATACNYNPDQACADELSMQLPRTTKSVGNADDFRGSYEVFCRCLSDYCMEVMWNAVFYDTIEEYTIYWRKTKLWFHHPYMCKKIEDLPSKTYFPGQESPASSVDCPPGFELLKIKSGHIVTSSIISSCARVGQESCEHNSLLFKDCSDDDMKCILESVAYELQKSTKVSLLEYVETLVKEEVKKLVNVSEDKRLNEEIVDFSIPFSQASDYGSIEMKDEQMIDSNQIPAEIKFSSNPQTSLQMQKSFFPLQSENEISSFLAIAFKRLCPSVINVTDDENIDEPPPPGFKDTAPFPSTISKFQPSKSLELTPKVGAYAAIAMCMQKLHDDVLSVWASIFVNEILHRSLRLSCSSEKHTEPGSNEEGAFKFTEEANKFHSPDSSVVSLVSGKYTYHRKRKLVGKKLGSSSHSTSTVDAGLMKQPVEKSRKQDVLSNVSENVVIQPVKTPKKKELTKGQASSVDARPLKATNAESSVNDRPLKATIAESSVNATPLKATIAESSVNATPLKATITESSVNVRPLKATVKTTLKRDQSLPKNTSRRKAMKIARTVNDDKDAKDSIKTSRGMVGLSDCNGGDAGIEKSGTIECFKKILKSTKVSNLKRKSTVNDDKDARDSVKTSREMVELSDCNGFDARIGKSGTIECSKKTLKSTKVSNLKRKSTVNDDKDTRDSVKTSREMVELSDCNGFDARIGKSGTIECSKKTLKSTKVSNLKRKSTVVNDAKDSVKISTERVGLIDCNGRDVGTEKSGTIECSKKTLKSTKLSKSKRKSTVDGGSVSRPMKILNVEAVTGQVTVRKTKSDHVFLCTTTKVSELKRKSTVDCGSVSHPMKILKVENGANKQAATGQVTARKTKCSKSRMLNPCPRSDGCARSSINGWAWHAWSVKASPAERARVRGAQCIHAKYSGSEAYASQLSNGKVLSARTNRVKLRTLLAAAEGVDLLKATQLKARKKRLCFQRSKIHDWGLVAIESIEAEDFVIEYVGELIRPQISDIRERLYEKMGIGSSYLFRLDDGYVVDATKRGGIARFINHSCEPNCYTKVISVEGQKKIFIYAKRHIAAGEEITYNYKFPLEDKKIPCNCGSRKLYSRVVSHLLWLTGSAYWSASGKDSLSPLRWGGGFLCPLLLKRKRWGGCWGALSCFSVQKRGKRIVPASRTPEGNASAAQANGPQPVGLTNQATALAPSLLAPPSSPASFTNSALPSTAQSPSCFLSLSANSPGGPSSTMFATGPYAHETQLVSPPVFSTFTTEPSTAPLTPPPELAHLTTPSSPDVPFAQFLTSSRDLKGAEKNNYIVATDLQSTYSFYPGSPASSLLSPVSRASGDCLSTSFPERGFPRQWDPSVSPQNGKYSRSGSGRLFGHETTGASMVSHDSNFFCPATFAQFYLDHNPNTGGRLSVSKDSDVYPASGNGHQNRHNKSPKQDAEELEAYRASFGFSADEIITTTQYVEISDVMEDTFSMTPFTSAKPTMEESMEASLLNEVHKANANLPKQNSLKLKSDLALGAVCCEVPVTSDRYEVNSDPKSRWQPGNVYGSSTPGNHVVADDDIFSKMSSSKISRKYHLGLSSSDAEIDYRRGRSLREGKGDFAWHV</sequence>
<evidence type="ECO:0000256" key="4">
    <source>
        <dbReference type="ARBA" id="ARBA00022679"/>
    </source>
</evidence>
<dbReference type="Proteomes" id="UP000326939">
    <property type="component" value="Chromosome 2"/>
</dbReference>
<protein>
    <recommendedName>
        <fullName evidence="2">[histone H3]-lysine(4) N-trimethyltransferase</fullName>
        <ecNumber evidence="2">2.1.1.354</ecNumber>
    </recommendedName>
</protein>
<evidence type="ECO:0000256" key="7">
    <source>
        <dbReference type="ARBA" id="ARBA00023015"/>
    </source>
</evidence>
<feature type="domain" description="GYF" evidence="13">
    <location>
        <begin position="243"/>
        <end position="290"/>
    </location>
</feature>
<comment type="subcellular location">
    <subcellularLocation>
        <location evidence="1">Nucleus</location>
    </subcellularLocation>
</comment>
<dbReference type="PROSITE" id="PS50280">
    <property type="entry name" value="SET"/>
    <property type="match status" value="1"/>
</dbReference>
<evidence type="ECO:0000259" key="12">
    <source>
        <dbReference type="PROSITE" id="PS50280"/>
    </source>
</evidence>
<accession>A0A5N5NM37</accession>
<name>A0A5N5NM37_9ROSI</name>
<dbReference type="PANTHER" id="PTHR45814">
    <property type="entry name" value="HISTONE-LYSINE N-METHYLTRANSFERASE SETD1"/>
    <property type="match status" value="1"/>
</dbReference>
<keyword evidence="8" id="KW-0804">Transcription</keyword>
<evidence type="ECO:0000256" key="1">
    <source>
        <dbReference type="ARBA" id="ARBA00004123"/>
    </source>
</evidence>
<dbReference type="InterPro" id="IPR046341">
    <property type="entry name" value="SET_dom_sf"/>
</dbReference>
<comment type="caution">
    <text evidence="14">The sequence shown here is derived from an EMBL/GenBank/DDBJ whole genome shotgun (WGS) entry which is preliminary data.</text>
</comment>
<evidence type="ECO:0000256" key="5">
    <source>
        <dbReference type="ARBA" id="ARBA00022691"/>
    </source>
</evidence>
<evidence type="ECO:0000259" key="13">
    <source>
        <dbReference type="PROSITE" id="PS50829"/>
    </source>
</evidence>
<dbReference type="PANTHER" id="PTHR45814:SF2">
    <property type="entry name" value="HISTONE-LYSINE N-METHYLTRANSFERASE SETD1"/>
    <property type="match status" value="1"/>
</dbReference>
<dbReference type="Gene3D" id="2.170.270.10">
    <property type="entry name" value="SET domain"/>
    <property type="match status" value="1"/>
</dbReference>
<dbReference type="SUPFAM" id="SSF55277">
    <property type="entry name" value="GYF domain"/>
    <property type="match status" value="1"/>
</dbReference>
<feature type="domain" description="SET" evidence="12">
    <location>
        <begin position="1352"/>
        <end position="1469"/>
    </location>
</feature>
<dbReference type="SUPFAM" id="SSF82199">
    <property type="entry name" value="SET domain"/>
    <property type="match status" value="1"/>
</dbReference>
<evidence type="ECO:0000313" key="15">
    <source>
        <dbReference type="Proteomes" id="UP000326939"/>
    </source>
</evidence>
<evidence type="ECO:0000256" key="9">
    <source>
        <dbReference type="ARBA" id="ARBA00023242"/>
    </source>
</evidence>
<keyword evidence="4" id="KW-0808">Transferase</keyword>
<evidence type="ECO:0000256" key="11">
    <source>
        <dbReference type="SAM" id="MobiDB-lite"/>
    </source>
</evidence>